<reference evidence="3" key="4">
    <citation type="journal article" date="2015" name="G3 (Bethesda)">
        <title>Genome sequences of three phytopathogenic species of the Magnaporthaceae family of fungi.</title>
        <authorList>
            <person name="Okagaki L.H."/>
            <person name="Nunes C.C."/>
            <person name="Sailsbery J."/>
            <person name="Clay B."/>
            <person name="Brown D."/>
            <person name="John T."/>
            <person name="Oh Y."/>
            <person name="Young N."/>
            <person name="Fitzgerald M."/>
            <person name="Haas B.J."/>
            <person name="Zeng Q."/>
            <person name="Young S."/>
            <person name="Adiconis X."/>
            <person name="Fan L."/>
            <person name="Levin J.Z."/>
            <person name="Mitchell T.K."/>
            <person name="Okubara P.A."/>
            <person name="Farman M.L."/>
            <person name="Kohn L.M."/>
            <person name="Birren B."/>
            <person name="Ma L.-J."/>
            <person name="Dean R.A."/>
        </authorList>
    </citation>
    <scope>NUCLEOTIDE SEQUENCE</scope>
    <source>
        <strain evidence="3">ATCC 64411 / 73-15</strain>
    </source>
</reference>
<dbReference type="EnsemblFungi" id="MAPG_05427T0">
    <property type="protein sequence ID" value="MAPG_05427T0"/>
    <property type="gene ID" value="MAPG_05427"/>
</dbReference>
<reference evidence="2" key="1">
    <citation type="submission" date="2010-05" db="EMBL/GenBank/DDBJ databases">
        <title>The Genome Sequence of Magnaporthe poae strain ATCC 64411.</title>
        <authorList>
            <consortium name="The Broad Institute Genome Sequencing Platform"/>
            <consortium name="Broad Institute Genome Sequencing Center for Infectious Disease"/>
            <person name="Ma L.-J."/>
            <person name="Dead R."/>
            <person name="Young S."/>
            <person name="Zeng Q."/>
            <person name="Koehrsen M."/>
            <person name="Alvarado L."/>
            <person name="Berlin A."/>
            <person name="Chapman S.B."/>
            <person name="Chen Z."/>
            <person name="Freedman E."/>
            <person name="Gellesch M."/>
            <person name="Goldberg J."/>
            <person name="Griggs A."/>
            <person name="Gujja S."/>
            <person name="Heilman E.R."/>
            <person name="Heiman D."/>
            <person name="Hepburn T."/>
            <person name="Howarth C."/>
            <person name="Jen D."/>
            <person name="Larson L."/>
            <person name="Mehta T."/>
            <person name="Neiman D."/>
            <person name="Pearson M."/>
            <person name="Roberts A."/>
            <person name="Saif S."/>
            <person name="Shea T."/>
            <person name="Shenoy N."/>
            <person name="Sisk P."/>
            <person name="Stolte C."/>
            <person name="Sykes S."/>
            <person name="Walk T."/>
            <person name="White J."/>
            <person name="Yandava C."/>
            <person name="Haas B."/>
            <person name="Nusbaum C."/>
            <person name="Birren B."/>
        </authorList>
    </citation>
    <scope>NUCLEOTIDE SEQUENCE</scope>
    <source>
        <strain evidence="2">ATCC 64411</strain>
    </source>
</reference>
<organism evidence="3 4">
    <name type="scientific">Magnaporthiopsis poae (strain ATCC 64411 / 73-15)</name>
    <name type="common">Kentucky bluegrass fungus</name>
    <name type="synonym">Magnaporthe poae</name>
    <dbReference type="NCBI Taxonomy" id="644358"/>
    <lineage>
        <taxon>Eukaryota</taxon>
        <taxon>Fungi</taxon>
        <taxon>Dikarya</taxon>
        <taxon>Ascomycota</taxon>
        <taxon>Pezizomycotina</taxon>
        <taxon>Sordariomycetes</taxon>
        <taxon>Sordariomycetidae</taxon>
        <taxon>Magnaporthales</taxon>
        <taxon>Magnaporthaceae</taxon>
        <taxon>Magnaporthiopsis</taxon>
    </lineage>
</organism>
<evidence type="ECO:0000256" key="1">
    <source>
        <dbReference type="SAM" id="MobiDB-lite"/>
    </source>
</evidence>
<protein>
    <submittedName>
        <fullName evidence="2 3">Uncharacterized protein</fullName>
    </submittedName>
</protein>
<keyword evidence="4" id="KW-1185">Reference proteome</keyword>
<evidence type="ECO:0000313" key="3">
    <source>
        <dbReference type="EnsemblFungi" id="MAPG_05427T0"/>
    </source>
</evidence>
<reference evidence="3" key="5">
    <citation type="submission" date="2015-06" db="UniProtKB">
        <authorList>
            <consortium name="EnsemblFungi"/>
        </authorList>
    </citation>
    <scope>IDENTIFICATION</scope>
    <source>
        <strain evidence="3">ATCC 64411</strain>
    </source>
</reference>
<proteinExistence type="predicted"/>
<name>A0A0C4DZD2_MAGP6</name>
<evidence type="ECO:0000313" key="4">
    <source>
        <dbReference type="Proteomes" id="UP000011715"/>
    </source>
</evidence>
<reference evidence="2" key="3">
    <citation type="submission" date="2011-03" db="EMBL/GenBank/DDBJ databases">
        <title>Annotation of Magnaporthe poae ATCC 64411.</title>
        <authorList>
            <person name="Ma L.-J."/>
            <person name="Dead R."/>
            <person name="Young S.K."/>
            <person name="Zeng Q."/>
            <person name="Gargeya S."/>
            <person name="Fitzgerald M."/>
            <person name="Haas B."/>
            <person name="Abouelleil A."/>
            <person name="Alvarado L."/>
            <person name="Arachchi H.M."/>
            <person name="Berlin A."/>
            <person name="Brown A."/>
            <person name="Chapman S.B."/>
            <person name="Chen Z."/>
            <person name="Dunbar C."/>
            <person name="Freedman E."/>
            <person name="Gearin G."/>
            <person name="Gellesch M."/>
            <person name="Goldberg J."/>
            <person name="Griggs A."/>
            <person name="Gujja S."/>
            <person name="Heiman D."/>
            <person name="Howarth C."/>
            <person name="Larson L."/>
            <person name="Lui A."/>
            <person name="MacDonald P.J.P."/>
            <person name="Mehta T."/>
            <person name="Montmayeur A."/>
            <person name="Murphy C."/>
            <person name="Neiman D."/>
            <person name="Pearson M."/>
            <person name="Priest M."/>
            <person name="Roberts A."/>
            <person name="Saif S."/>
            <person name="Shea T."/>
            <person name="Shenoy N."/>
            <person name="Sisk P."/>
            <person name="Stolte C."/>
            <person name="Sykes S."/>
            <person name="Yandava C."/>
            <person name="Wortman J."/>
            <person name="Nusbaum C."/>
            <person name="Birren B."/>
        </authorList>
    </citation>
    <scope>NUCLEOTIDE SEQUENCE</scope>
    <source>
        <strain evidence="2">ATCC 64411</strain>
    </source>
</reference>
<feature type="region of interest" description="Disordered" evidence="1">
    <location>
        <begin position="73"/>
        <end position="92"/>
    </location>
</feature>
<dbReference type="EMBL" id="ADBL01001291">
    <property type="status" value="NOT_ANNOTATED_CDS"/>
    <property type="molecule type" value="Genomic_DNA"/>
</dbReference>
<dbReference type="AlphaFoldDB" id="A0A0C4DZD2"/>
<dbReference type="Proteomes" id="UP000011715">
    <property type="component" value="Unassembled WGS sequence"/>
</dbReference>
<reference evidence="4" key="2">
    <citation type="submission" date="2010-05" db="EMBL/GenBank/DDBJ databases">
        <title>The genome sequence of Magnaporthe poae strain ATCC 64411.</title>
        <authorList>
            <person name="Ma L.-J."/>
            <person name="Dead R."/>
            <person name="Young S."/>
            <person name="Zeng Q."/>
            <person name="Koehrsen M."/>
            <person name="Alvarado L."/>
            <person name="Berlin A."/>
            <person name="Chapman S.B."/>
            <person name="Chen Z."/>
            <person name="Freedman E."/>
            <person name="Gellesch M."/>
            <person name="Goldberg J."/>
            <person name="Griggs A."/>
            <person name="Gujja S."/>
            <person name="Heilman E.R."/>
            <person name="Heiman D."/>
            <person name="Hepburn T."/>
            <person name="Howarth C."/>
            <person name="Jen D."/>
            <person name="Larson L."/>
            <person name="Mehta T."/>
            <person name="Neiman D."/>
            <person name="Pearson M."/>
            <person name="Roberts A."/>
            <person name="Saif S."/>
            <person name="Shea T."/>
            <person name="Shenoy N."/>
            <person name="Sisk P."/>
            <person name="Stolte C."/>
            <person name="Sykes S."/>
            <person name="Walk T."/>
            <person name="White J."/>
            <person name="Yandava C."/>
            <person name="Haas B."/>
            <person name="Nusbaum C."/>
            <person name="Birren B."/>
        </authorList>
    </citation>
    <scope>NUCLEOTIDE SEQUENCE [LARGE SCALE GENOMIC DNA]</scope>
    <source>
        <strain evidence="4">ATCC 64411 / 73-15</strain>
    </source>
</reference>
<gene>
    <name evidence="2" type="ORF">MAPG_05427</name>
</gene>
<feature type="region of interest" description="Disordered" evidence="1">
    <location>
        <begin position="116"/>
        <end position="146"/>
    </location>
</feature>
<dbReference type="VEuPathDB" id="FungiDB:MAPG_05427"/>
<accession>A0A0C4DZD2</accession>
<evidence type="ECO:0000313" key="2">
    <source>
        <dbReference type="EMBL" id="KLU86413.1"/>
    </source>
</evidence>
<dbReference type="EMBL" id="GL876969">
    <property type="protein sequence ID" value="KLU86413.1"/>
    <property type="molecule type" value="Genomic_DNA"/>
</dbReference>
<sequence length="226" mass="25269">MATPPLLVVPVTWTRQCCWPGLSSIALPRLEAFVRFFFRSPELLNRKTYPVTILSAPPRSPLCPTIKAAANTKTKNDGFGNRMETANQSTRTPPRPICAALLTACSQLIPRRRTHCDSLSNSKSQCRPCGSRRSRQPDTRQAQQETKEPLFGVLFAACGTPSRSGTPPPCRAMHTPPPSIPFRVRCTHPSLSHHCLRWFFPCFASTLLHTEPLLPLSTPRLRPSWF</sequence>